<gene>
    <name evidence="1" type="ORF">Nepgr_029397</name>
</gene>
<evidence type="ECO:0000313" key="1">
    <source>
        <dbReference type="EMBL" id="GMH27554.1"/>
    </source>
</evidence>
<name>A0AAD3Y510_NEPGR</name>
<comment type="caution">
    <text evidence="1">The sequence shown here is derived from an EMBL/GenBank/DDBJ whole genome shotgun (WGS) entry which is preliminary data.</text>
</comment>
<accession>A0AAD3Y510</accession>
<protein>
    <submittedName>
        <fullName evidence="1">Uncharacterized protein</fullName>
    </submittedName>
</protein>
<dbReference type="AlphaFoldDB" id="A0AAD3Y510"/>
<organism evidence="1 2">
    <name type="scientific">Nepenthes gracilis</name>
    <name type="common">Slender pitcher plant</name>
    <dbReference type="NCBI Taxonomy" id="150966"/>
    <lineage>
        <taxon>Eukaryota</taxon>
        <taxon>Viridiplantae</taxon>
        <taxon>Streptophyta</taxon>
        <taxon>Embryophyta</taxon>
        <taxon>Tracheophyta</taxon>
        <taxon>Spermatophyta</taxon>
        <taxon>Magnoliopsida</taxon>
        <taxon>eudicotyledons</taxon>
        <taxon>Gunneridae</taxon>
        <taxon>Pentapetalae</taxon>
        <taxon>Caryophyllales</taxon>
        <taxon>Nepenthaceae</taxon>
        <taxon>Nepenthes</taxon>
    </lineage>
</organism>
<sequence>MMMMLTDELILFGHIAVKFDDLNERIQREKAKGREKMEEIVQVGTAVKYGMCCGGQRAAVDGRGGSTGGSWGDDPLSKPLSLYSPKRARSKILALVSLELVNLM</sequence>
<dbReference type="Proteomes" id="UP001279734">
    <property type="component" value="Unassembled WGS sequence"/>
</dbReference>
<evidence type="ECO:0000313" key="2">
    <source>
        <dbReference type="Proteomes" id="UP001279734"/>
    </source>
</evidence>
<reference evidence="1" key="1">
    <citation type="submission" date="2023-05" db="EMBL/GenBank/DDBJ databases">
        <title>Nepenthes gracilis genome sequencing.</title>
        <authorList>
            <person name="Fukushima K."/>
        </authorList>
    </citation>
    <scope>NUCLEOTIDE SEQUENCE</scope>
    <source>
        <strain evidence="1">SING2019-196</strain>
    </source>
</reference>
<keyword evidence="2" id="KW-1185">Reference proteome</keyword>
<dbReference type="EMBL" id="BSYO01000033">
    <property type="protein sequence ID" value="GMH27554.1"/>
    <property type="molecule type" value="Genomic_DNA"/>
</dbReference>
<proteinExistence type="predicted"/>